<sequence>VEKRKLEVTNEQIDREIEQLRKWSGMWTPRDGGEIELDDQIIADVVLKTEGVEEEQKLDNIEIMVRQNGFVGAIPVEKLDELLVGTKSGDTRQTGVEVPKTYFREEYRGKKVDIQITVKEAKWLKPATLDENFFKRFGVENEGELREKLRDNLQSRLEQQARG</sequence>
<gene>
    <name evidence="1" type="ORF">S12H4_24314</name>
</gene>
<dbReference type="AlphaFoldDB" id="X1SN81"/>
<dbReference type="Gene3D" id="1.10.3120.10">
    <property type="entry name" value="Trigger factor, C-terminal domain"/>
    <property type="match status" value="1"/>
</dbReference>
<dbReference type="GO" id="GO:0015031">
    <property type="term" value="P:protein transport"/>
    <property type="evidence" value="ECO:0007669"/>
    <property type="project" value="InterPro"/>
</dbReference>
<feature type="non-terminal residue" evidence="1">
    <location>
        <position position="163"/>
    </location>
</feature>
<proteinExistence type="predicted"/>
<dbReference type="EMBL" id="BARW01013161">
    <property type="protein sequence ID" value="GAI76825.1"/>
    <property type="molecule type" value="Genomic_DNA"/>
</dbReference>
<comment type="caution">
    <text evidence="1">The sequence shown here is derived from an EMBL/GenBank/DDBJ whole genome shotgun (WGS) entry which is preliminary data.</text>
</comment>
<evidence type="ECO:0008006" key="2">
    <source>
        <dbReference type="Google" id="ProtNLM"/>
    </source>
</evidence>
<accession>X1SN81</accession>
<feature type="non-terminal residue" evidence="1">
    <location>
        <position position="1"/>
    </location>
</feature>
<protein>
    <recommendedName>
        <fullName evidence="2">Trigger factor ribosome-binding bacterial domain-containing protein</fullName>
    </recommendedName>
</protein>
<organism evidence="1">
    <name type="scientific">marine sediment metagenome</name>
    <dbReference type="NCBI Taxonomy" id="412755"/>
    <lineage>
        <taxon>unclassified sequences</taxon>
        <taxon>metagenomes</taxon>
        <taxon>ecological metagenomes</taxon>
    </lineage>
</organism>
<dbReference type="GO" id="GO:0006457">
    <property type="term" value="P:protein folding"/>
    <property type="evidence" value="ECO:0007669"/>
    <property type="project" value="InterPro"/>
</dbReference>
<reference evidence="1" key="1">
    <citation type="journal article" date="2014" name="Front. Microbiol.">
        <title>High frequency of phylogenetically diverse reductive dehalogenase-homologous genes in deep subseafloor sedimentary metagenomes.</title>
        <authorList>
            <person name="Kawai M."/>
            <person name="Futagami T."/>
            <person name="Toyoda A."/>
            <person name="Takaki Y."/>
            <person name="Nishi S."/>
            <person name="Hori S."/>
            <person name="Arai W."/>
            <person name="Tsubouchi T."/>
            <person name="Morono Y."/>
            <person name="Uchiyama I."/>
            <person name="Ito T."/>
            <person name="Fujiyama A."/>
            <person name="Inagaki F."/>
            <person name="Takami H."/>
        </authorList>
    </citation>
    <scope>NUCLEOTIDE SEQUENCE</scope>
    <source>
        <strain evidence="1">Expedition CK06-06</strain>
    </source>
</reference>
<name>X1SN81_9ZZZZ</name>
<dbReference type="SUPFAM" id="SSF54534">
    <property type="entry name" value="FKBP-like"/>
    <property type="match status" value="1"/>
</dbReference>
<dbReference type="InterPro" id="IPR037041">
    <property type="entry name" value="Trigger_fac_C_sf"/>
</dbReference>
<evidence type="ECO:0000313" key="1">
    <source>
        <dbReference type="EMBL" id="GAI76825.1"/>
    </source>
</evidence>